<dbReference type="EMBL" id="JACOOR010000007">
    <property type="protein sequence ID" value="MBC5660545.1"/>
    <property type="molecule type" value="Genomic_DNA"/>
</dbReference>
<keyword evidence="2" id="KW-1185">Reference proteome</keyword>
<sequence length="589" mass="66507">MNPVFLSELQEKINGLEPEKKTGIRLLVWVNEKDEYRTLDFQLPVKELLEQEYGLYRNYLLAMMNNLLVSFGGAKLVIYHEKEDGLDDLIQDAISEFHAEAPRNDRTGYGVYLNYINRMNTFLGLGRFFFEVHPLEEYPRLLPEKEYRIYIPGDEQQEKELLRRSARELSGTCICSLDVGGNSIKGAVVKDGRIAVLKEYCWYPTGCKVAEEMNDPMILMVRFLSACTGLLERDGDLEGARAALEKTVPYGELLKATEALEAEGIVTEGRFDSVVAGFPDIVVHNKIAGGESFKHQGLKNNPDTDYEIEFFRTSDLDEMLAPYAKAGAPVVVLNDGNAASYITSVEQAFAEESILDENGLFANTIGTEMGTGFISRGGTIQHIPLEGFQHVIDLGNEEYKRYPASDIRSVNSTNTGIPGVVQKYISQMGLFRMAITWMYEHQDPMFEELQEKGLLSFDRESDKMTAVLEPKDRRGELTRFLVSLLEQRHPAVVYAYETMGKAMGILIDQDRLIFPEIAPVRLLSGGIIADNRACELLRKGLKEYNSGYEVIRLDEETMYSPLLKSMKPEERNFNVAIGSAYIGNRFLIQ</sequence>
<gene>
    <name evidence="1" type="ORF">H8S44_12285</name>
</gene>
<dbReference type="RefSeq" id="WP_186873716.1">
    <property type="nucleotide sequence ID" value="NZ_JACOOR010000007.1"/>
</dbReference>
<name>A0A923LE88_9FIRM</name>
<dbReference type="Proteomes" id="UP000649345">
    <property type="component" value="Unassembled WGS sequence"/>
</dbReference>
<proteinExistence type="predicted"/>
<comment type="caution">
    <text evidence="1">The sequence shown here is derived from an EMBL/GenBank/DDBJ whole genome shotgun (WGS) entry which is preliminary data.</text>
</comment>
<protein>
    <submittedName>
        <fullName evidence="1">Uncharacterized protein</fullName>
    </submittedName>
</protein>
<dbReference type="AlphaFoldDB" id="A0A923LE88"/>
<evidence type="ECO:0000313" key="2">
    <source>
        <dbReference type="Proteomes" id="UP000649345"/>
    </source>
</evidence>
<reference evidence="1" key="1">
    <citation type="submission" date="2020-08" db="EMBL/GenBank/DDBJ databases">
        <title>Genome public.</title>
        <authorList>
            <person name="Liu C."/>
            <person name="Sun Q."/>
        </authorList>
    </citation>
    <scope>NUCLEOTIDE SEQUENCE</scope>
    <source>
        <strain evidence="1">NSJ-68</strain>
    </source>
</reference>
<evidence type="ECO:0000313" key="1">
    <source>
        <dbReference type="EMBL" id="MBC5660545.1"/>
    </source>
</evidence>
<organism evidence="1 2">
    <name type="scientific">Anaerosacchariphilus hominis</name>
    <dbReference type="NCBI Taxonomy" id="2763017"/>
    <lineage>
        <taxon>Bacteria</taxon>
        <taxon>Bacillati</taxon>
        <taxon>Bacillota</taxon>
        <taxon>Clostridia</taxon>
        <taxon>Lachnospirales</taxon>
        <taxon>Lachnospiraceae</taxon>
        <taxon>Anaerosacchariphilus</taxon>
    </lineage>
</organism>
<accession>A0A923LE88</accession>